<evidence type="ECO:0000256" key="6">
    <source>
        <dbReference type="ARBA" id="ARBA00022829"/>
    </source>
</evidence>
<keyword evidence="11" id="KW-1185">Reference proteome</keyword>
<dbReference type="InterPro" id="IPR019440">
    <property type="entry name" value="MAU2"/>
</dbReference>
<comment type="subcellular location">
    <subcellularLocation>
        <location evidence="1">Nucleus</location>
        <location evidence="1">Nucleoplasm</location>
    </subcellularLocation>
</comment>
<dbReference type="InterPro" id="IPR011990">
    <property type="entry name" value="TPR-like_helical_dom_sf"/>
</dbReference>
<keyword evidence="4" id="KW-0132">Cell division</keyword>
<proteinExistence type="inferred from homology"/>
<comment type="caution">
    <text evidence="10">The sequence shown here is derived from an EMBL/GenBank/DDBJ whole genome shotgun (WGS) entry which is preliminary data.</text>
</comment>
<protein>
    <recommendedName>
        <fullName evidence="3">MAU2 chromatid cohesion factor homolog</fullName>
    </recommendedName>
    <alternativeName>
        <fullName evidence="9">Cohesin loading complex subunit SCC4 homolog</fullName>
    </alternativeName>
</protein>
<evidence type="ECO:0000256" key="2">
    <source>
        <dbReference type="ARBA" id="ARBA00008585"/>
    </source>
</evidence>
<evidence type="ECO:0000256" key="7">
    <source>
        <dbReference type="ARBA" id="ARBA00023242"/>
    </source>
</evidence>
<evidence type="ECO:0000256" key="9">
    <source>
        <dbReference type="ARBA" id="ARBA00030523"/>
    </source>
</evidence>
<evidence type="ECO:0000313" key="11">
    <source>
        <dbReference type="Proteomes" id="UP000593567"/>
    </source>
</evidence>
<comment type="similarity">
    <text evidence="2">Belongs to the SCC4/mau-2 family.</text>
</comment>
<dbReference type="Pfam" id="PF10345">
    <property type="entry name" value="Cohesin_load"/>
    <property type="match status" value="1"/>
</dbReference>
<gene>
    <name evidence="10" type="ORF">EB796_025278</name>
</gene>
<evidence type="ECO:0000256" key="1">
    <source>
        <dbReference type="ARBA" id="ARBA00004642"/>
    </source>
</evidence>
<name>A0A7J7ISM8_BUGNE</name>
<keyword evidence="6" id="KW-0159">Chromosome partition</keyword>
<keyword evidence="8" id="KW-0131">Cell cycle</keyword>
<evidence type="ECO:0000256" key="3">
    <source>
        <dbReference type="ARBA" id="ARBA00017198"/>
    </source>
</evidence>
<dbReference type="PANTHER" id="PTHR21394">
    <property type="entry name" value="MAU2 CHROMATID COHESION FACTOR HOMOLOG"/>
    <property type="match status" value="1"/>
</dbReference>
<evidence type="ECO:0000256" key="5">
    <source>
        <dbReference type="ARBA" id="ARBA00022776"/>
    </source>
</evidence>
<dbReference type="GO" id="GO:0007064">
    <property type="term" value="P:mitotic sister chromatid cohesion"/>
    <property type="evidence" value="ECO:0007669"/>
    <property type="project" value="InterPro"/>
</dbReference>
<keyword evidence="5" id="KW-0498">Mitosis</keyword>
<accession>A0A7J7ISM8</accession>
<dbReference type="Gene3D" id="1.25.40.10">
    <property type="entry name" value="Tetratricopeptide repeat domain"/>
    <property type="match status" value="2"/>
</dbReference>
<dbReference type="AlphaFoldDB" id="A0A7J7ISM8"/>
<evidence type="ECO:0000313" key="10">
    <source>
        <dbReference type="EMBL" id="KAF6016394.1"/>
    </source>
</evidence>
<dbReference type="GO" id="GO:0005654">
    <property type="term" value="C:nucleoplasm"/>
    <property type="evidence" value="ECO:0007669"/>
    <property type="project" value="UniProtKB-SubCell"/>
</dbReference>
<dbReference type="GO" id="GO:0051301">
    <property type="term" value="P:cell division"/>
    <property type="evidence" value="ECO:0007669"/>
    <property type="project" value="UniProtKB-KW"/>
</dbReference>
<evidence type="ECO:0000256" key="4">
    <source>
        <dbReference type="ARBA" id="ARBA00022618"/>
    </source>
</evidence>
<dbReference type="Proteomes" id="UP000593567">
    <property type="component" value="Unassembled WGS sequence"/>
</dbReference>
<evidence type="ECO:0000256" key="8">
    <source>
        <dbReference type="ARBA" id="ARBA00023306"/>
    </source>
</evidence>
<keyword evidence="7" id="KW-0539">Nucleus</keyword>
<sequence length="613" mass="68253">MANPDPLYLALLGTAESFRTSNPPNIKLCVQCLQGVLNCKPPPRIEARTHLQIGTIVLHFAKNTDAALQHLEKAWTLAYPDPSLDDVKFESTSVLADTMAKQGNYANAVGYLQRGLQVSQQSHYWHCRLMFQLAQILVSQGDLASANRLLDKGCAVSRSIQSPHTELLFLLSKGMVSLLQSNTHETATVMSACGRMITEYSGSVESKGMLKAFFLTLQVTHYLSCGMVKSVKSLLRQLQECIQTLTTQEDNSLVYNPTGQCNEVFQWMPKEHMCILVYLVSVYHALQAGQLAKAQTYSEKALAQIHSLKTLDDSSLLTSFQVILLENIVMCHISTGNKVAAIQQISHLKFICLQDSRLYHCHRSQLHTLLGLYSMAMNSMEHAISQFQTALSSCTDTHFWTFISLNLGIVYARTNRHAEFMQLSEHIHPHRVPQESYSLKAAAAYVNALQRFFQAQYADAKLFLQESLKLANTEDLHKLTSCGLVLLGQIFLQLQRTSEVMDMVSPALQLAQKIPEVNIQLWGSALLRDLYRLFGNFAGEAQESHAHQSLTHSLLTNHCQALELPEHSLISWLGEMSQGVEYTNQHHNVQNGITSAAAAVPGPSGSHSSHHLT</sequence>
<dbReference type="OrthoDB" id="5565328at2759"/>
<organism evidence="10 11">
    <name type="scientific">Bugula neritina</name>
    <name type="common">Brown bryozoan</name>
    <name type="synonym">Sertularia neritina</name>
    <dbReference type="NCBI Taxonomy" id="10212"/>
    <lineage>
        <taxon>Eukaryota</taxon>
        <taxon>Metazoa</taxon>
        <taxon>Spiralia</taxon>
        <taxon>Lophotrochozoa</taxon>
        <taxon>Bryozoa</taxon>
        <taxon>Gymnolaemata</taxon>
        <taxon>Cheilostomatida</taxon>
        <taxon>Flustrina</taxon>
        <taxon>Buguloidea</taxon>
        <taxon>Bugulidae</taxon>
        <taxon>Bugula</taxon>
    </lineage>
</organism>
<dbReference type="GO" id="GO:0007059">
    <property type="term" value="P:chromosome segregation"/>
    <property type="evidence" value="ECO:0007669"/>
    <property type="project" value="UniProtKB-KW"/>
</dbReference>
<reference evidence="10" key="1">
    <citation type="submission" date="2020-06" db="EMBL/GenBank/DDBJ databases">
        <title>Draft genome of Bugula neritina, a colonial animal packing powerful symbionts and potential medicines.</title>
        <authorList>
            <person name="Rayko M."/>
        </authorList>
    </citation>
    <scope>NUCLEOTIDE SEQUENCE [LARGE SCALE GENOMIC DNA]</scope>
    <source>
        <strain evidence="10">Kwan_BN1</strain>
    </source>
</reference>
<dbReference type="SUPFAM" id="SSF48452">
    <property type="entry name" value="TPR-like"/>
    <property type="match status" value="2"/>
</dbReference>
<dbReference type="EMBL" id="VXIV02003545">
    <property type="protein sequence ID" value="KAF6016394.1"/>
    <property type="molecule type" value="Genomic_DNA"/>
</dbReference>